<dbReference type="Gene3D" id="1.20.120.10">
    <property type="entry name" value="Cytochrome c/b562"/>
    <property type="match status" value="1"/>
</dbReference>
<dbReference type="RefSeq" id="WP_051924214.1">
    <property type="nucleotide sequence ID" value="NZ_AVCJ01000001.1"/>
</dbReference>
<proteinExistence type="predicted"/>
<dbReference type="GO" id="GO:0022900">
    <property type="term" value="P:electron transport chain"/>
    <property type="evidence" value="ECO:0007669"/>
    <property type="project" value="InterPro"/>
</dbReference>
<gene>
    <name evidence="1" type="ORF">N788_01045</name>
</gene>
<evidence type="ECO:0000313" key="1">
    <source>
        <dbReference type="EMBL" id="KFL37787.1"/>
    </source>
</evidence>
<dbReference type="GO" id="GO:0009055">
    <property type="term" value="F:electron transfer activity"/>
    <property type="evidence" value="ECO:0007669"/>
    <property type="project" value="InterPro"/>
</dbReference>
<comment type="caution">
    <text evidence="1">The sequence shown here is derived from an EMBL/GenBank/DDBJ whole genome shotgun (WGS) entry which is preliminary data.</text>
</comment>
<dbReference type="InterPro" id="IPR010980">
    <property type="entry name" value="Cyt_c/b562"/>
</dbReference>
<dbReference type="Proteomes" id="UP000029085">
    <property type="component" value="Unassembled WGS sequence"/>
</dbReference>
<dbReference type="InterPro" id="IPR002321">
    <property type="entry name" value="Cyt_c_II"/>
</dbReference>
<sequence>MRSLILVLIGLFVGAACALIAMSALRQGTAYPNGVMAVMSAHMQGLGANVKQNRCASTDLLPHLQTLRHLSNDLEPAFLPTQDDERFVQHATVLRASLDAALATPPADCAAAGVALDRIQNGCQACHRDFKG</sequence>
<evidence type="ECO:0008006" key="3">
    <source>
        <dbReference type="Google" id="ProtNLM"/>
    </source>
</evidence>
<dbReference type="AlphaFoldDB" id="A0A087MLN4"/>
<dbReference type="PATRIC" id="fig|1121014.3.peg.203"/>
<organism evidence="1 2">
    <name type="scientific">Arenimonas donghaensis DSM 18148 = HO3-R19</name>
    <dbReference type="NCBI Taxonomy" id="1121014"/>
    <lineage>
        <taxon>Bacteria</taxon>
        <taxon>Pseudomonadati</taxon>
        <taxon>Pseudomonadota</taxon>
        <taxon>Gammaproteobacteria</taxon>
        <taxon>Lysobacterales</taxon>
        <taxon>Lysobacteraceae</taxon>
        <taxon>Arenimonas</taxon>
    </lineage>
</organism>
<dbReference type="PROSITE" id="PS51009">
    <property type="entry name" value="CYTCII"/>
    <property type="match status" value="1"/>
</dbReference>
<dbReference type="GO" id="GO:0005506">
    <property type="term" value="F:iron ion binding"/>
    <property type="evidence" value="ECO:0007669"/>
    <property type="project" value="InterPro"/>
</dbReference>
<dbReference type="OrthoDB" id="5984407at2"/>
<reference evidence="1 2" key="2">
    <citation type="journal article" date="2015" name="Stand. Genomic Sci.">
        <title>High quality draft genomic sequence of Arenimonas donghaensis DSM 18148(T).</title>
        <authorList>
            <person name="Chen F."/>
            <person name="Wang H."/>
            <person name="Cao Y."/>
            <person name="Li X."/>
            <person name="Wang G."/>
        </authorList>
    </citation>
    <scope>NUCLEOTIDE SEQUENCE [LARGE SCALE GENOMIC DNA]</scope>
    <source>
        <strain evidence="1 2">HO3-R19</strain>
    </source>
</reference>
<name>A0A087MLN4_9GAMM</name>
<dbReference type="STRING" id="1121014.N788_01045"/>
<dbReference type="PROSITE" id="PS51257">
    <property type="entry name" value="PROKAR_LIPOPROTEIN"/>
    <property type="match status" value="1"/>
</dbReference>
<protein>
    <recommendedName>
        <fullName evidence="3">Cytochrome c domain-containing protein</fullName>
    </recommendedName>
</protein>
<dbReference type="EMBL" id="AVCJ01000001">
    <property type="protein sequence ID" value="KFL37787.1"/>
    <property type="molecule type" value="Genomic_DNA"/>
</dbReference>
<dbReference type="SUPFAM" id="SSF47175">
    <property type="entry name" value="Cytochromes"/>
    <property type="match status" value="1"/>
</dbReference>
<evidence type="ECO:0000313" key="2">
    <source>
        <dbReference type="Proteomes" id="UP000029085"/>
    </source>
</evidence>
<accession>A0A087MLN4</accession>
<keyword evidence="2" id="KW-1185">Reference proteome</keyword>
<reference evidence="2" key="1">
    <citation type="submission" date="2013-08" db="EMBL/GenBank/DDBJ databases">
        <title>Genome sequencing of Arenimonas donghaensis.</title>
        <authorList>
            <person name="Chen F."/>
            <person name="Wang G."/>
        </authorList>
    </citation>
    <scope>NUCLEOTIDE SEQUENCE [LARGE SCALE GENOMIC DNA]</scope>
    <source>
        <strain evidence="2">HO3-R19</strain>
    </source>
</reference>
<dbReference type="GO" id="GO:0020037">
    <property type="term" value="F:heme binding"/>
    <property type="evidence" value="ECO:0007669"/>
    <property type="project" value="InterPro"/>
</dbReference>